<feature type="region of interest" description="Disordered" evidence="5">
    <location>
        <begin position="1"/>
        <end position="22"/>
    </location>
</feature>
<dbReference type="Pfam" id="PF13365">
    <property type="entry name" value="Trypsin_2"/>
    <property type="match status" value="1"/>
</dbReference>
<keyword evidence="4" id="KW-0720">Serine protease</keyword>
<dbReference type="EMBL" id="JAUSVV010000018">
    <property type="protein sequence ID" value="MDQ0444967.1"/>
    <property type="molecule type" value="Genomic_DNA"/>
</dbReference>
<dbReference type="SMART" id="SM00228">
    <property type="entry name" value="PDZ"/>
    <property type="match status" value="1"/>
</dbReference>
<evidence type="ECO:0000313" key="8">
    <source>
        <dbReference type="Proteomes" id="UP001236369"/>
    </source>
</evidence>
<dbReference type="Gene3D" id="2.40.10.120">
    <property type="match status" value="1"/>
</dbReference>
<dbReference type="GO" id="GO:0008233">
    <property type="term" value="F:peptidase activity"/>
    <property type="evidence" value="ECO:0007669"/>
    <property type="project" value="UniProtKB-KW"/>
</dbReference>
<dbReference type="InterPro" id="IPR001940">
    <property type="entry name" value="Peptidase_S1C"/>
</dbReference>
<feature type="domain" description="PDZ" evidence="6">
    <location>
        <begin position="249"/>
        <end position="318"/>
    </location>
</feature>
<dbReference type="InterPro" id="IPR001478">
    <property type="entry name" value="PDZ"/>
</dbReference>
<name>A0ABU0HRL5_9HYPH</name>
<gene>
    <name evidence="7" type="ORF">QO016_004492</name>
</gene>
<dbReference type="InterPro" id="IPR036034">
    <property type="entry name" value="PDZ_sf"/>
</dbReference>
<keyword evidence="2 7" id="KW-0645">Protease</keyword>
<dbReference type="PANTHER" id="PTHR22939:SF129">
    <property type="entry name" value="SERINE PROTEASE HTRA2, MITOCHONDRIAL"/>
    <property type="match status" value="1"/>
</dbReference>
<dbReference type="PRINTS" id="PR00834">
    <property type="entry name" value="PROTEASES2C"/>
</dbReference>
<dbReference type="Gene3D" id="2.30.42.10">
    <property type="match status" value="1"/>
</dbReference>
<evidence type="ECO:0000256" key="3">
    <source>
        <dbReference type="ARBA" id="ARBA00022801"/>
    </source>
</evidence>
<reference evidence="7 8" key="1">
    <citation type="submission" date="2023-07" db="EMBL/GenBank/DDBJ databases">
        <title>Genomic Encyclopedia of Type Strains, Phase IV (KMG-IV): sequencing the most valuable type-strain genomes for metagenomic binning, comparative biology and taxonomic classification.</title>
        <authorList>
            <person name="Goeker M."/>
        </authorList>
    </citation>
    <scope>NUCLEOTIDE SEQUENCE [LARGE SCALE GENOMIC DNA]</scope>
    <source>
        <strain evidence="7 8">DSM 19562</strain>
    </source>
</reference>
<dbReference type="PANTHER" id="PTHR22939">
    <property type="entry name" value="SERINE PROTEASE FAMILY S1C HTRA-RELATED"/>
    <property type="match status" value="1"/>
</dbReference>
<dbReference type="GO" id="GO:0006508">
    <property type="term" value="P:proteolysis"/>
    <property type="evidence" value="ECO:0007669"/>
    <property type="project" value="UniProtKB-KW"/>
</dbReference>
<dbReference type="SUPFAM" id="SSF50494">
    <property type="entry name" value="Trypsin-like serine proteases"/>
    <property type="match status" value="1"/>
</dbReference>
<dbReference type="PROSITE" id="PS50106">
    <property type="entry name" value="PDZ"/>
    <property type="match status" value="1"/>
</dbReference>
<comment type="caution">
    <text evidence="7">The sequence shown here is derived from an EMBL/GenBank/DDBJ whole genome shotgun (WGS) entry which is preliminary data.</text>
</comment>
<evidence type="ECO:0000256" key="1">
    <source>
        <dbReference type="ARBA" id="ARBA00010541"/>
    </source>
</evidence>
<accession>A0ABU0HRL5</accession>
<keyword evidence="3" id="KW-0378">Hydrolase</keyword>
<evidence type="ECO:0000256" key="4">
    <source>
        <dbReference type="ARBA" id="ARBA00022825"/>
    </source>
</evidence>
<sequence>MGASPEAPPVGQGEGAPMMQGERKIPVQVQPKTADYSYDLDKAIGAVLSLSSRVPEDGFTAETLGTERAGNGVVIGEDGLVLTIGYLVTEADSVWLTTREGRSVPGHVLGFDAATGFGLVQALGDLGTPVLRLGRSASLKIGDRAVLAGGGGRSHSVAVEVIARQEFAGYWEYVLDEALFTAPSHPHWGGTALIGPKGDLLGIGSLQLQQGGQAAGRAINMIVPIDLLPPILDDLRTRGRANRPPRPWLGLYATESEEGIVIMGLADGGPAETAGLQGGDVVAAVAGEPVSDLAAMFRSIWALGEAGARIPLTVKRDGRAVLLTVVSGDRDKFLRTPSVH</sequence>
<dbReference type="InterPro" id="IPR009003">
    <property type="entry name" value="Peptidase_S1_PA"/>
</dbReference>
<evidence type="ECO:0000313" key="7">
    <source>
        <dbReference type="EMBL" id="MDQ0444967.1"/>
    </source>
</evidence>
<evidence type="ECO:0000259" key="6">
    <source>
        <dbReference type="PROSITE" id="PS50106"/>
    </source>
</evidence>
<dbReference type="Pfam" id="PF13180">
    <property type="entry name" value="PDZ_2"/>
    <property type="match status" value="1"/>
</dbReference>
<dbReference type="Proteomes" id="UP001236369">
    <property type="component" value="Unassembled WGS sequence"/>
</dbReference>
<evidence type="ECO:0000256" key="5">
    <source>
        <dbReference type="SAM" id="MobiDB-lite"/>
    </source>
</evidence>
<organism evidence="7 8">
    <name type="scientific">Methylobacterium persicinum</name>
    <dbReference type="NCBI Taxonomy" id="374426"/>
    <lineage>
        <taxon>Bacteria</taxon>
        <taxon>Pseudomonadati</taxon>
        <taxon>Pseudomonadota</taxon>
        <taxon>Alphaproteobacteria</taxon>
        <taxon>Hyphomicrobiales</taxon>
        <taxon>Methylobacteriaceae</taxon>
        <taxon>Methylobacterium</taxon>
    </lineage>
</organism>
<evidence type="ECO:0000256" key="2">
    <source>
        <dbReference type="ARBA" id="ARBA00022670"/>
    </source>
</evidence>
<comment type="similarity">
    <text evidence="1">Belongs to the peptidase S1C family.</text>
</comment>
<protein>
    <submittedName>
        <fullName evidence="7">S1-C subfamily serine protease</fullName>
    </submittedName>
</protein>
<proteinExistence type="inferred from homology"/>
<keyword evidence="8" id="KW-1185">Reference proteome</keyword>
<dbReference type="SUPFAM" id="SSF50156">
    <property type="entry name" value="PDZ domain-like"/>
    <property type="match status" value="1"/>
</dbReference>